<proteinExistence type="predicted"/>
<comment type="caution">
    <text evidence="7">The sequence shown here is derived from an EMBL/GenBank/DDBJ whole genome shotgun (WGS) entry which is preliminary data.</text>
</comment>
<feature type="transmembrane region" description="Helical" evidence="6">
    <location>
        <begin position="241"/>
        <end position="258"/>
    </location>
</feature>
<feature type="transmembrane region" description="Helical" evidence="6">
    <location>
        <begin position="120"/>
        <end position="138"/>
    </location>
</feature>
<evidence type="ECO:0000256" key="3">
    <source>
        <dbReference type="ARBA" id="ARBA00022692"/>
    </source>
</evidence>
<keyword evidence="3 6" id="KW-0812">Transmembrane</keyword>
<keyword evidence="2" id="KW-1003">Cell membrane</keyword>
<feature type="transmembrane region" description="Helical" evidence="6">
    <location>
        <begin position="87"/>
        <end position="108"/>
    </location>
</feature>
<keyword evidence="5 6" id="KW-0472">Membrane</keyword>
<evidence type="ECO:0000256" key="4">
    <source>
        <dbReference type="ARBA" id="ARBA00022989"/>
    </source>
</evidence>
<keyword evidence="4 6" id="KW-1133">Transmembrane helix</keyword>
<dbReference type="Proteomes" id="UP001221217">
    <property type="component" value="Unassembled WGS sequence"/>
</dbReference>
<comment type="subcellular location">
    <subcellularLocation>
        <location evidence="1">Cell membrane</location>
        <topology evidence="1">Multi-pass membrane protein</topology>
    </subcellularLocation>
</comment>
<feature type="transmembrane region" description="Helical" evidence="6">
    <location>
        <begin position="12"/>
        <end position="36"/>
    </location>
</feature>
<reference evidence="7 8" key="1">
    <citation type="submission" date="2022-12" db="EMBL/GenBank/DDBJ databases">
        <title>Metagenome assembled genome from gulf of manar.</title>
        <authorList>
            <person name="Kohli P."/>
            <person name="Pk S."/>
            <person name="Venkata Ramana C."/>
            <person name="Sasikala C."/>
        </authorList>
    </citation>
    <scope>NUCLEOTIDE SEQUENCE [LARGE SCALE GENOMIC DNA]</scope>
    <source>
        <strain evidence="7">JB008</strain>
    </source>
</reference>
<evidence type="ECO:0000313" key="7">
    <source>
        <dbReference type="EMBL" id="MDC7225941.1"/>
    </source>
</evidence>
<dbReference type="CDD" id="cd06579">
    <property type="entry name" value="TM_PBP1_transp_AraH_like"/>
    <property type="match status" value="1"/>
</dbReference>
<dbReference type="GO" id="GO:0022857">
    <property type="term" value="F:transmembrane transporter activity"/>
    <property type="evidence" value="ECO:0007669"/>
    <property type="project" value="InterPro"/>
</dbReference>
<name>A0AAJ1IEL1_9SPIO</name>
<feature type="transmembrane region" description="Helical" evidence="6">
    <location>
        <begin position="265"/>
        <end position="287"/>
    </location>
</feature>
<organism evidence="7 8">
    <name type="scientific">Candidatus Thalassospirochaeta sargassi</name>
    <dbReference type="NCBI Taxonomy" id="3119039"/>
    <lineage>
        <taxon>Bacteria</taxon>
        <taxon>Pseudomonadati</taxon>
        <taxon>Spirochaetota</taxon>
        <taxon>Spirochaetia</taxon>
        <taxon>Spirochaetales</taxon>
        <taxon>Spirochaetaceae</taxon>
        <taxon>Candidatus Thalassospirochaeta</taxon>
    </lineage>
</organism>
<dbReference type="EMBL" id="JAQQAL010000010">
    <property type="protein sequence ID" value="MDC7225941.1"/>
    <property type="molecule type" value="Genomic_DNA"/>
</dbReference>
<feature type="transmembrane region" description="Helical" evidence="6">
    <location>
        <begin position="158"/>
        <end position="180"/>
    </location>
</feature>
<dbReference type="GO" id="GO:0005886">
    <property type="term" value="C:plasma membrane"/>
    <property type="evidence" value="ECO:0007669"/>
    <property type="project" value="UniProtKB-SubCell"/>
</dbReference>
<gene>
    <name evidence="7" type="ORF">PQJ61_04155</name>
</gene>
<feature type="transmembrane region" description="Helical" evidence="6">
    <location>
        <begin position="293"/>
        <end position="310"/>
    </location>
</feature>
<dbReference type="InterPro" id="IPR001851">
    <property type="entry name" value="ABC_transp_permease"/>
</dbReference>
<evidence type="ECO:0000256" key="2">
    <source>
        <dbReference type="ARBA" id="ARBA00022475"/>
    </source>
</evidence>
<sequence length="320" mass="34704">MIKLKRLFNSNLVLILIILAVELILLEIFMPNFISFRNFITLCRQSSITAILAIGMGIVLISGGIDLSIGAIVAMLGMAAAKLITDFQIPATAAGFIIIIFGSLIGLLNGALCARIRIHPFIITTALSVIYRGTANVFNNGRPVYGIPENLLRFDKKTLLGIPYPLLILFACILIASYILRKTYLGKYIYAIGLDERTAEYSGINAGQIKMIVYSLSGFFYGIAAILLLSKVGSAQPTATISIELDLLAAAAIGGIGFRGGRGHILNIVIGVLIIEILGNTLIIFNVGEYYRYIFKGIVLLTALFMDGALRQNRVKPSKI</sequence>
<dbReference type="Pfam" id="PF02653">
    <property type="entry name" value="BPD_transp_2"/>
    <property type="match status" value="1"/>
</dbReference>
<evidence type="ECO:0000256" key="1">
    <source>
        <dbReference type="ARBA" id="ARBA00004651"/>
    </source>
</evidence>
<dbReference type="PANTHER" id="PTHR32196">
    <property type="entry name" value="ABC TRANSPORTER PERMEASE PROTEIN YPHD-RELATED-RELATED"/>
    <property type="match status" value="1"/>
</dbReference>
<feature type="transmembrane region" description="Helical" evidence="6">
    <location>
        <begin position="48"/>
        <end position="81"/>
    </location>
</feature>
<evidence type="ECO:0000313" key="8">
    <source>
        <dbReference type="Proteomes" id="UP001221217"/>
    </source>
</evidence>
<dbReference type="AlphaFoldDB" id="A0AAJ1IEL1"/>
<evidence type="ECO:0000256" key="5">
    <source>
        <dbReference type="ARBA" id="ARBA00023136"/>
    </source>
</evidence>
<protein>
    <submittedName>
        <fullName evidence="7">ABC transporter permease</fullName>
    </submittedName>
</protein>
<evidence type="ECO:0000256" key="6">
    <source>
        <dbReference type="SAM" id="Phobius"/>
    </source>
</evidence>
<accession>A0AAJ1IEL1</accession>
<feature type="transmembrane region" description="Helical" evidence="6">
    <location>
        <begin position="211"/>
        <end position="229"/>
    </location>
</feature>